<evidence type="ECO:0000313" key="2">
    <source>
        <dbReference type="Proteomes" id="UP001153069"/>
    </source>
</evidence>
<dbReference type="EMBL" id="CAICTM010000261">
    <property type="protein sequence ID" value="CAB9506314.1"/>
    <property type="molecule type" value="Genomic_DNA"/>
</dbReference>
<proteinExistence type="predicted"/>
<comment type="caution">
    <text evidence="1">The sequence shown here is derived from an EMBL/GenBank/DDBJ whole genome shotgun (WGS) entry which is preliminary data.</text>
</comment>
<organism evidence="1 2">
    <name type="scientific">Seminavis robusta</name>
    <dbReference type="NCBI Taxonomy" id="568900"/>
    <lineage>
        <taxon>Eukaryota</taxon>
        <taxon>Sar</taxon>
        <taxon>Stramenopiles</taxon>
        <taxon>Ochrophyta</taxon>
        <taxon>Bacillariophyta</taxon>
        <taxon>Bacillariophyceae</taxon>
        <taxon>Bacillariophycidae</taxon>
        <taxon>Naviculales</taxon>
        <taxon>Naviculaceae</taxon>
        <taxon>Seminavis</taxon>
    </lineage>
</organism>
<sequence>MESRLESVARLISPVDGSTKIEGFEQAGDFNGLGARILSGRPELGHFDYLSRPSQIYPFVIGSESLGLCAGKTSLEILRLIGFDDKYIQNELKNGAEFRMVLFAADETFQMVSPTWDNLLALTYAESMEAGKRLEKHLPVLKPKPFDELVAETGIDFDYLPGDMHRSVNTIHKYAALPDECDTVAHARAFLSATWKCTRLFQGDGYTMDELGNRGVREFICPRRKVTDIQHVWINLPLDLGVFEVDSTDRQ</sequence>
<dbReference type="AlphaFoldDB" id="A0A9N8DUQ5"/>
<dbReference type="Proteomes" id="UP001153069">
    <property type="component" value="Unassembled WGS sequence"/>
</dbReference>
<dbReference type="OrthoDB" id="18453at2759"/>
<reference evidence="1" key="1">
    <citation type="submission" date="2020-06" db="EMBL/GenBank/DDBJ databases">
        <authorList>
            <consortium name="Plant Systems Biology data submission"/>
        </authorList>
    </citation>
    <scope>NUCLEOTIDE SEQUENCE</scope>
    <source>
        <strain evidence="1">D6</strain>
    </source>
</reference>
<evidence type="ECO:0000313" key="1">
    <source>
        <dbReference type="EMBL" id="CAB9506314.1"/>
    </source>
</evidence>
<name>A0A9N8DUQ5_9STRA</name>
<accession>A0A9N8DUQ5</accession>
<keyword evidence="2" id="KW-1185">Reference proteome</keyword>
<gene>
    <name evidence="1" type="ORF">SEMRO_262_G102110.1</name>
</gene>
<protein>
    <submittedName>
        <fullName evidence="1">Uncharacterized protein</fullName>
    </submittedName>
</protein>